<evidence type="ECO:0000259" key="4">
    <source>
        <dbReference type="Pfam" id="PF08544"/>
    </source>
</evidence>
<evidence type="ECO:0000313" key="5">
    <source>
        <dbReference type="EMBL" id="CBY36054.1"/>
    </source>
</evidence>
<feature type="domain" description="GHMP kinase C-terminal" evidence="4">
    <location>
        <begin position="306"/>
        <end position="384"/>
    </location>
</feature>
<dbReference type="InterPro" id="IPR006204">
    <property type="entry name" value="GHMP_kinase_N_dom"/>
</dbReference>
<dbReference type="AlphaFoldDB" id="E4YKP3"/>
<dbReference type="InterPro" id="IPR053034">
    <property type="entry name" value="Glucuronokinase-like"/>
</dbReference>
<dbReference type="SUPFAM" id="SSF54211">
    <property type="entry name" value="Ribosomal protein S5 domain 2-like"/>
    <property type="match status" value="1"/>
</dbReference>
<dbReference type="Pfam" id="PF08544">
    <property type="entry name" value="GHMP_kinases_C"/>
    <property type="match status" value="1"/>
</dbReference>
<dbReference type="GO" id="GO:0016773">
    <property type="term" value="F:phosphotransferase activity, alcohol group as acceptor"/>
    <property type="evidence" value="ECO:0007669"/>
    <property type="project" value="UniProtKB-ARBA"/>
</dbReference>
<dbReference type="InterPro" id="IPR029044">
    <property type="entry name" value="Nucleotide-diphossugar_trans"/>
</dbReference>
<keyword evidence="2" id="KW-0067">ATP-binding</keyword>
<gene>
    <name evidence="5" type="ORF">GSOID_T00028533001</name>
</gene>
<dbReference type="Gene3D" id="3.30.230.120">
    <property type="match status" value="1"/>
</dbReference>
<reference evidence="5" key="1">
    <citation type="journal article" date="2010" name="Science">
        <title>Plasticity of animal genome architecture unmasked by rapid evolution of a pelagic tunicate.</title>
        <authorList>
            <person name="Denoeud F."/>
            <person name="Henriet S."/>
            <person name="Mungpakdee S."/>
            <person name="Aury J.M."/>
            <person name="Da Silva C."/>
            <person name="Brinkmann H."/>
            <person name="Mikhaleva J."/>
            <person name="Olsen L.C."/>
            <person name="Jubin C."/>
            <person name="Canestro C."/>
            <person name="Bouquet J.M."/>
            <person name="Danks G."/>
            <person name="Poulain J."/>
            <person name="Campsteijn C."/>
            <person name="Adamski M."/>
            <person name="Cross I."/>
            <person name="Yadetie F."/>
            <person name="Muffato M."/>
            <person name="Louis A."/>
            <person name="Butcher S."/>
            <person name="Tsagkogeorga G."/>
            <person name="Konrad A."/>
            <person name="Singh S."/>
            <person name="Jensen M.F."/>
            <person name="Cong E.H."/>
            <person name="Eikeseth-Otteraa H."/>
            <person name="Noel B."/>
            <person name="Anthouard V."/>
            <person name="Porcel B.M."/>
            <person name="Kachouri-Lafond R."/>
            <person name="Nishino A."/>
            <person name="Ugolini M."/>
            <person name="Chourrout P."/>
            <person name="Nishida H."/>
            <person name="Aasland R."/>
            <person name="Huzurbazar S."/>
            <person name="Westhof E."/>
            <person name="Delsuc F."/>
            <person name="Lehrach H."/>
            <person name="Reinhardt R."/>
            <person name="Weissenbach J."/>
            <person name="Roy S.W."/>
            <person name="Artiguenave F."/>
            <person name="Postlethwait J.H."/>
            <person name="Manak J.R."/>
            <person name="Thompson E.M."/>
            <person name="Jaillon O."/>
            <person name="Du Pasquier L."/>
            <person name="Boudinot P."/>
            <person name="Liberles D.A."/>
            <person name="Volff J.N."/>
            <person name="Philippe H."/>
            <person name="Lenhard B."/>
            <person name="Roest Crollius H."/>
            <person name="Wincker P."/>
            <person name="Chourrout D."/>
        </authorList>
    </citation>
    <scope>NUCLEOTIDE SEQUENCE [LARGE SCALE GENOMIC DNA]</scope>
</reference>
<proteinExistence type="predicted"/>
<dbReference type="Gene3D" id="3.90.550.10">
    <property type="entry name" value="Spore Coat Polysaccharide Biosynthesis Protein SpsA, Chain A"/>
    <property type="match status" value="1"/>
</dbReference>
<dbReference type="GO" id="GO:0005524">
    <property type="term" value="F:ATP binding"/>
    <property type="evidence" value="ECO:0007669"/>
    <property type="project" value="UniProtKB-KW"/>
</dbReference>
<dbReference type="Pfam" id="PF00288">
    <property type="entry name" value="GHMP_kinases_N"/>
    <property type="match status" value="1"/>
</dbReference>
<dbReference type="GO" id="GO:0016301">
    <property type="term" value="F:kinase activity"/>
    <property type="evidence" value="ECO:0007669"/>
    <property type="project" value="UniProtKB-ARBA"/>
</dbReference>
<accession>E4YKP3</accession>
<dbReference type="EMBL" id="FN654715">
    <property type="protein sequence ID" value="CBY36054.1"/>
    <property type="molecule type" value="Genomic_DNA"/>
</dbReference>
<dbReference type="PANTHER" id="PTHR38710">
    <property type="entry name" value="WITH PUTATIVE URIDYL PYROPHOSPHORYLASE-RELATED"/>
    <property type="match status" value="1"/>
</dbReference>
<feature type="non-terminal residue" evidence="5">
    <location>
        <position position="397"/>
    </location>
</feature>
<feature type="domain" description="GHMP kinase N-terminal" evidence="3">
    <location>
        <begin position="145"/>
        <end position="231"/>
    </location>
</feature>
<keyword evidence="1" id="KW-0547">Nucleotide-binding</keyword>
<dbReference type="InterPro" id="IPR036554">
    <property type="entry name" value="GHMP_kinase_C_sf"/>
</dbReference>
<name>E4YKP3_OIKDI</name>
<dbReference type="SUPFAM" id="SSF55060">
    <property type="entry name" value="GHMP Kinase, C-terminal domain"/>
    <property type="match status" value="1"/>
</dbReference>
<sequence>MGKSEKIETRGIVELDINGRITNLIEKPTKDETQSRLASVVFYVFSRETLNSLPDFLRNSTTPDSKSFGNYLSRLISENKCSFHGLKIPTRFSLIESASLNLIPHPLNDPTSFGEGSMADLHAISCREGYFGGLRLLQATCKAFYSYCRRNGIVLSRKNFTLSYDTNIPRQVGLAGSSAIVTSTLKCLMNFFNLTENDLPKPKRASLALDVETSELFIQAGLQDRVVQTYEGLVDMDFAKDLVEEQGYGHYENLKVKVLPTLFLVYCPNPSDSGKIHSTVKHRWLSEDKEVIEGMNNFRNFTTEARVAIEAEHWSCLQKLMDKNFEQRRILYGDACLGDDNLKMISIAKEHGASAKFSGSGGAIVGLLLEESKEDQMKRAFQKSGFVYIRIIPHFPE</sequence>
<dbReference type="InterPro" id="IPR013750">
    <property type="entry name" value="GHMP_kinase_C_dom"/>
</dbReference>
<dbReference type="Proteomes" id="UP000011014">
    <property type="component" value="Unassembled WGS sequence"/>
</dbReference>
<evidence type="ECO:0000259" key="3">
    <source>
        <dbReference type="Pfam" id="PF00288"/>
    </source>
</evidence>
<evidence type="ECO:0008006" key="6">
    <source>
        <dbReference type="Google" id="ProtNLM"/>
    </source>
</evidence>
<evidence type="ECO:0000256" key="1">
    <source>
        <dbReference type="ARBA" id="ARBA00022741"/>
    </source>
</evidence>
<protein>
    <recommendedName>
        <fullName evidence="6">GHMP kinase N-terminal domain-containing protein</fullName>
    </recommendedName>
</protein>
<evidence type="ECO:0000256" key="2">
    <source>
        <dbReference type="ARBA" id="ARBA00022840"/>
    </source>
</evidence>
<organism evidence="5">
    <name type="scientific">Oikopleura dioica</name>
    <name type="common">Tunicate</name>
    <dbReference type="NCBI Taxonomy" id="34765"/>
    <lineage>
        <taxon>Eukaryota</taxon>
        <taxon>Metazoa</taxon>
        <taxon>Chordata</taxon>
        <taxon>Tunicata</taxon>
        <taxon>Appendicularia</taxon>
        <taxon>Copelata</taxon>
        <taxon>Oikopleuridae</taxon>
        <taxon>Oikopleura</taxon>
    </lineage>
</organism>
<dbReference type="PANTHER" id="PTHR38710:SF1">
    <property type="entry name" value="WITH PUTATIVE URIDYL PYROPHOSPHORYLASE-RELATED"/>
    <property type="match status" value="1"/>
</dbReference>
<dbReference type="InterPro" id="IPR020568">
    <property type="entry name" value="Ribosomal_Su5_D2-typ_SF"/>
</dbReference>